<dbReference type="AlphaFoldDB" id="A0A699UXH8"/>
<accession>A0A699UXH8</accession>
<protein>
    <submittedName>
        <fullName evidence="1">Uncharacterized protein</fullName>
    </submittedName>
</protein>
<organism evidence="1">
    <name type="scientific">Tanacetum cinerariifolium</name>
    <name type="common">Dalmatian daisy</name>
    <name type="synonym">Chrysanthemum cinerariifolium</name>
    <dbReference type="NCBI Taxonomy" id="118510"/>
    <lineage>
        <taxon>Eukaryota</taxon>
        <taxon>Viridiplantae</taxon>
        <taxon>Streptophyta</taxon>
        <taxon>Embryophyta</taxon>
        <taxon>Tracheophyta</taxon>
        <taxon>Spermatophyta</taxon>
        <taxon>Magnoliopsida</taxon>
        <taxon>eudicotyledons</taxon>
        <taxon>Gunneridae</taxon>
        <taxon>Pentapetalae</taxon>
        <taxon>asterids</taxon>
        <taxon>campanulids</taxon>
        <taxon>Asterales</taxon>
        <taxon>Asteraceae</taxon>
        <taxon>Asteroideae</taxon>
        <taxon>Anthemideae</taxon>
        <taxon>Anthemidinae</taxon>
        <taxon>Tanacetum</taxon>
    </lineage>
</organism>
<comment type="caution">
    <text evidence="1">The sequence shown here is derived from an EMBL/GenBank/DDBJ whole genome shotgun (WGS) entry which is preliminary data.</text>
</comment>
<feature type="non-terminal residue" evidence="1">
    <location>
        <position position="1"/>
    </location>
</feature>
<name>A0A699UXH8_TANCI</name>
<dbReference type="EMBL" id="BKCJ011372594">
    <property type="protein sequence ID" value="GFD26903.1"/>
    <property type="molecule type" value="Genomic_DNA"/>
</dbReference>
<proteinExistence type="predicted"/>
<feature type="non-terminal residue" evidence="1">
    <location>
        <position position="135"/>
    </location>
</feature>
<reference evidence="1" key="1">
    <citation type="journal article" date="2019" name="Sci. Rep.">
        <title>Draft genome of Tanacetum cinerariifolium, the natural source of mosquito coil.</title>
        <authorList>
            <person name="Yamashiro T."/>
            <person name="Shiraishi A."/>
            <person name="Satake H."/>
            <person name="Nakayama K."/>
        </authorList>
    </citation>
    <scope>NUCLEOTIDE SEQUENCE</scope>
</reference>
<evidence type="ECO:0000313" key="1">
    <source>
        <dbReference type="EMBL" id="GFD26903.1"/>
    </source>
</evidence>
<gene>
    <name evidence="1" type="ORF">Tci_898872</name>
</gene>
<sequence length="135" mass="15089">VSHRRHPTAAQAAQVIGVDFKPDAEVLAGVDDQIAGRRTHGFRQYHRCAAVQQSVRLMRAMIDHHAGGQGLSDGMPNADQLHRTRQREICFQLGQAGGVHRLSGLQIAMHRQTNQRTHQRLMADDQYVVRGVQVQ</sequence>